<evidence type="ECO:0000256" key="2">
    <source>
        <dbReference type="ARBA" id="ARBA00022679"/>
    </source>
</evidence>
<accession>A0AAJ6UYK8</accession>
<dbReference type="GO" id="GO:0016746">
    <property type="term" value="F:acyltransferase activity"/>
    <property type="evidence" value="ECO:0007669"/>
    <property type="project" value="UniProtKB-KW"/>
</dbReference>
<comment type="similarity">
    <text evidence="1">Belongs to the plant acyltransferase family.</text>
</comment>
<keyword evidence="2" id="KW-0808">Transferase</keyword>
<dbReference type="PANTHER" id="PTHR31623">
    <property type="entry name" value="F21J9.9"/>
    <property type="match status" value="1"/>
</dbReference>
<dbReference type="KEGG" id="peu:105134897"/>
<reference evidence="5" key="1">
    <citation type="submission" date="2025-08" db="UniProtKB">
        <authorList>
            <consortium name="RefSeq"/>
        </authorList>
    </citation>
    <scope>IDENTIFICATION</scope>
</reference>
<gene>
    <name evidence="5" type="primary">LOC105134897</name>
</gene>
<dbReference type="Proteomes" id="UP000694918">
    <property type="component" value="Unplaced"/>
</dbReference>
<name>A0AAJ6UYK8_POPEU</name>
<organism evidence="4 5">
    <name type="scientific">Populus euphratica</name>
    <name type="common">Euphrates poplar</name>
    <dbReference type="NCBI Taxonomy" id="75702"/>
    <lineage>
        <taxon>Eukaryota</taxon>
        <taxon>Viridiplantae</taxon>
        <taxon>Streptophyta</taxon>
        <taxon>Embryophyta</taxon>
        <taxon>Tracheophyta</taxon>
        <taxon>Spermatophyta</taxon>
        <taxon>Magnoliopsida</taxon>
        <taxon>eudicotyledons</taxon>
        <taxon>Gunneridae</taxon>
        <taxon>Pentapetalae</taxon>
        <taxon>rosids</taxon>
        <taxon>fabids</taxon>
        <taxon>Malpighiales</taxon>
        <taxon>Salicaceae</taxon>
        <taxon>Saliceae</taxon>
        <taxon>Populus</taxon>
    </lineage>
</organism>
<keyword evidence="4" id="KW-1185">Reference proteome</keyword>
<evidence type="ECO:0000313" key="5">
    <source>
        <dbReference type="RefSeq" id="XP_011037776.1"/>
    </source>
</evidence>
<sequence>MVVPIAYSAASAADLEAIQINKFKRGGLAIGLRNSHRIADRITISTFINAWATTFREGGISDQVPRPRFYCSFLFPQRDLRLNLPPAPKVHSKIVTKVFVINKEAIDNLKSKICGGSDSGVKYHPSRLKVVTTLVWKALIGSAKAQRGHLRASSLLQIMTLRGKVSMPLPENACGNMYKPFISRFNTYDKNNKLELTVIVSLLRDAKRKAISD</sequence>
<dbReference type="InterPro" id="IPR023213">
    <property type="entry name" value="CAT-like_dom_sf"/>
</dbReference>
<evidence type="ECO:0000256" key="1">
    <source>
        <dbReference type="ARBA" id="ARBA00009861"/>
    </source>
</evidence>
<evidence type="ECO:0000256" key="3">
    <source>
        <dbReference type="ARBA" id="ARBA00023315"/>
    </source>
</evidence>
<dbReference type="Gene3D" id="3.30.559.10">
    <property type="entry name" value="Chloramphenicol acetyltransferase-like domain"/>
    <property type="match status" value="2"/>
</dbReference>
<dbReference type="RefSeq" id="XP_011037776.1">
    <property type="nucleotide sequence ID" value="XM_011039474.1"/>
</dbReference>
<proteinExistence type="inferred from homology"/>
<evidence type="ECO:0000313" key="4">
    <source>
        <dbReference type="Proteomes" id="UP000694918"/>
    </source>
</evidence>
<dbReference type="AlphaFoldDB" id="A0AAJ6UYK8"/>
<dbReference type="GeneID" id="105134897"/>
<keyword evidence="3" id="KW-0012">Acyltransferase</keyword>
<protein>
    <submittedName>
        <fullName evidence="5">Acetyl-CoA-benzylalcohol acetyltransferase-like</fullName>
    </submittedName>
</protein>
<dbReference type="Pfam" id="PF02458">
    <property type="entry name" value="Transferase"/>
    <property type="match status" value="1"/>
</dbReference>
<dbReference type="PANTHER" id="PTHR31623:SF83">
    <property type="entry name" value="ACETYL-COA-BENZYLALCOHOL ACETYLTRANSFERASE-LIKE"/>
    <property type="match status" value="1"/>
</dbReference>